<keyword evidence="7 15" id="KW-0378">Hydrolase</keyword>
<comment type="similarity">
    <text evidence="2">Belongs to the peptidase A1 family.</text>
</comment>
<feature type="region of interest" description="Disordered" evidence="13">
    <location>
        <begin position="403"/>
        <end position="429"/>
    </location>
</feature>
<evidence type="ECO:0000256" key="6">
    <source>
        <dbReference type="ARBA" id="ARBA00022750"/>
    </source>
</evidence>
<accession>A0A9K3KZU4</accession>
<feature type="compositionally biased region" description="Polar residues" evidence="13">
    <location>
        <begin position="201"/>
        <end position="216"/>
    </location>
</feature>
<evidence type="ECO:0000256" key="5">
    <source>
        <dbReference type="ARBA" id="ARBA00022729"/>
    </source>
</evidence>
<dbReference type="InterPro" id="IPR033121">
    <property type="entry name" value="PEPTIDASE_A1"/>
</dbReference>
<dbReference type="PANTHER" id="PTHR47965:SF12">
    <property type="entry name" value="ASPARTIC PROTEINASE 3-RELATED"/>
    <property type="match status" value="1"/>
</dbReference>
<evidence type="ECO:0000256" key="8">
    <source>
        <dbReference type="ARBA" id="ARBA00022989"/>
    </source>
</evidence>
<evidence type="ECO:0000259" key="14">
    <source>
        <dbReference type="PROSITE" id="PS51767"/>
    </source>
</evidence>
<dbReference type="InterPro" id="IPR001461">
    <property type="entry name" value="Aspartic_peptidase_A1"/>
</dbReference>
<evidence type="ECO:0000256" key="11">
    <source>
        <dbReference type="PIRSR" id="PIRSR601461-1"/>
    </source>
</evidence>
<keyword evidence="5" id="KW-0732">Signal</keyword>
<feature type="active site" evidence="11">
    <location>
        <position position="877"/>
    </location>
</feature>
<reference evidence="15" key="2">
    <citation type="submission" date="2021-04" db="EMBL/GenBank/DDBJ databases">
        <authorList>
            <person name="Podell S."/>
        </authorList>
    </citation>
    <scope>NUCLEOTIDE SEQUENCE</scope>
    <source>
        <strain evidence="15">Hildebrandi</strain>
    </source>
</reference>
<keyword evidence="8" id="KW-1133">Transmembrane helix</keyword>
<evidence type="ECO:0000256" key="7">
    <source>
        <dbReference type="ARBA" id="ARBA00022801"/>
    </source>
</evidence>
<keyword evidence="15" id="KW-0326">Glycosidase</keyword>
<gene>
    <name evidence="15" type="ORF">IV203_008143</name>
</gene>
<evidence type="ECO:0000256" key="12">
    <source>
        <dbReference type="SAM" id="Coils"/>
    </source>
</evidence>
<evidence type="ECO:0000256" key="3">
    <source>
        <dbReference type="ARBA" id="ARBA00022670"/>
    </source>
</evidence>
<dbReference type="AlphaFoldDB" id="A0A9K3KZU4"/>
<protein>
    <submittedName>
        <fullName evidence="15">Xylanase inhibitor</fullName>
    </submittedName>
</protein>
<keyword evidence="6" id="KW-0064">Aspartyl protease</keyword>
<evidence type="ECO:0000313" key="16">
    <source>
        <dbReference type="Proteomes" id="UP000693970"/>
    </source>
</evidence>
<dbReference type="EMBL" id="JAGRRH010000017">
    <property type="protein sequence ID" value="KAG7352095.1"/>
    <property type="molecule type" value="Genomic_DNA"/>
</dbReference>
<dbReference type="OrthoDB" id="2747330at2759"/>
<keyword evidence="10" id="KW-0865">Zymogen</keyword>
<keyword evidence="4" id="KW-0812">Transmembrane</keyword>
<keyword evidence="15" id="KW-0858">Xylan degradation</keyword>
<feature type="active site" evidence="11">
    <location>
        <position position="1099"/>
    </location>
</feature>
<dbReference type="Proteomes" id="UP000693970">
    <property type="component" value="Unassembled WGS sequence"/>
</dbReference>
<feature type="coiled-coil region" evidence="12">
    <location>
        <begin position="245"/>
        <end position="328"/>
    </location>
</feature>
<evidence type="ECO:0000256" key="10">
    <source>
        <dbReference type="ARBA" id="ARBA00023145"/>
    </source>
</evidence>
<evidence type="ECO:0000313" key="15">
    <source>
        <dbReference type="EMBL" id="KAG7352095.1"/>
    </source>
</evidence>
<dbReference type="GO" id="GO:0004190">
    <property type="term" value="F:aspartic-type endopeptidase activity"/>
    <property type="evidence" value="ECO:0007669"/>
    <property type="project" value="UniProtKB-KW"/>
</dbReference>
<comment type="subcellular location">
    <subcellularLocation>
        <location evidence="1">Membrane</location>
        <topology evidence="1">Multi-pass membrane protein</topology>
    </subcellularLocation>
</comment>
<dbReference type="GO" id="GO:0006508">
    <property type="term" value="P:proteolysis"/>
    <property type="evidence" value="ECO:0007669"/>
    <property type="project" value="UniProtKB-KW"/>
</dbReference>
<evidence type="ECO:0000256" key="4">
    <source>
        <dbReference type="ARBA" id="ARBA00022692"/>
    </source>
</evidence>
<comment type="caution">
    <text evidence="15">The sequence shown here is derived from an EMBL/GenBank/DDBJ whole genome shotgun (WGS) entry which is preliminary data.</text>
</comment>
<evidence type="ECO:0000256" key="1">
    <source>
        <dbReference type="ARBA" id="ARBA00004141"/>
    </source>
</evidence>
<keyword evidence="15" id="KW-0119">Carbohydrate metabolism</keyword>
<dbReference type="Pfam" id="PF14543">
    <property type="entry name" value="TAXi_N"/>
    <property type="match status" value="1"/>
</dbReference>
<sequence length="1237" mass="137091">MSASVVPSTLQVDYDNNITDLYNAITQSKWEDAVRAAKENPDEAKTWVVRHYEGNNGGEKEIMWRFLPIHSACARQPPASVITALLEAYPDGAKCVDDQGMYALHYACGNQATREVIRLLLMAYPDAAKKKDPRGMLPIHYIACWGPSSISVVDMVLVANRDVADARDEDGNTALDLAKDGEYPERDAVVAALRRWLDNNNGTSRSFTKPNRTLSSVEEKKDDADYNMYPMPRSTTNSSSTQFHHNHYLDKITQLEERIKELENESKQDKYIINELRGQLKRQEGDADLSRQQYNHACDERDGLRQTLADLTEQHDKFKKRSEILSDRLGSMNASLLTMMEQQDVVLSAMKAREEQWEALSDLRRGKLKELVSLEEQETVEEVELRSCLMKQTKEMEAIKAVIAAPSRRNDPEPTRQQPSKKTTSTPAPCTTQGLLVGFGVVLPLTLLIPYHAINEFDIRNLGFRLAWVSLPMTMILRTFEAVFGFTSPQHSRSLWSFVRHTGFVLRPHYTDKGGTKAATLSSVSQILKEYLFWVAFLAVAYHCFASANFCPLTRLVGTEFESSRIVYWDAPHIYDIFLQACLMNVTLSLSMTGASALGSLLTGVQMDDKVTQYPMFLSESVSDFWGRRWNNLIHVALKQGVYKPVRHATQSKSLASLAAFVVSGLCHEYVWMMLYFPTSAQLAAENGNESTCCLSCYCQSWTGKQLIFFGWNGVLVALEYLLGDQVSRYSQCLPRVMRSHLIVLLALPVGHLFTYDITHAGYFDHLTAAVPAISVTGTPSRRLSTSDPSLLSTAIGLLALSGTFAEKDELPYDNRQLLGLRGGIEGSLISSGTGRSQTASEIPVANITIPLHFHSGSHHAHMYIGSPPQRQTLIIDTGSKAMAFPCKTCKKCSACCGNHASPYFDPEVSTTHRVSKCGSCLLEGISSCSLFSDLCTFSQKYTEGSSWTATEVEDVVWLGTPDVVESLEDHMGTLAIPYSFGCQTSSKGLFRKQYADGILGLSIHDSSLIRALYLEGLIPRNAFSLCFTHVGGHLSLGGSLPVPTQYMGGMTTTPITHEHGYYSVEVVSLSIGEKIIISKDLYSDLLDDMNSGKGCIFDSGTTDSFFPSSLRKVVGDAVMAYSSSLTDFSTNMRRHTYTFEAFQRLPSLTIGFANNANLTILPDHYMEGVPVDASTGRAEVWEKSIPLTNRIYLDEARGTVLGANAMYGHDIVFDVQGHQIGIATANCHSNTISSQL</sequence>
<name>A0A9K3KZU4_9STRA</name>
<dbReference type="GO" id="GO:0016798">
    <property type="term" value="F:hydrolase activity, acting on glycosyl bonds"/>
    <property type="evidence" value="ECO:0007669"/>
    <property type="project" value="UniProtKB-KW"/>
</dbReference>
<keyword evidence="9" id="KW-0472">Membrane</keyword>
<dbReference type="PROSITE" id="PS51767">
    <property type="entry name" value="PEPTIDASE_A1"/>
    <property type="match status" value="1"/>
</dbReference>
<dbReference type="InterPro" id="IPR032805">
    <property type="entry name" value="Wax_synthase_dom"/>
</dbReference>
<dbReference type="GO" id="GO:0045493">
    <property type="term" value="P:xylan catabolic process"/>
    <property type="evidence" value="ECO:0007669"/>
    <property type="project" value="UniProtKB-KW"/>
</dbReference>
<feature type="compositionally biased region" description="Polar residues" evidence="13">
    <location>
        <begin position="415"/>
        <end position="429"/>
    </location>
</feature>
<dbReference type="Pfam" id="PF13813">
    <property type="entry name" value="MBOAT_2"/>
    <property type="match status" value="1"/>
</dbReference>
<dbReference type="PANTHER" id="PTHR47965">
    <property type="entry name" value="ASPARTYL PROTEASE-RELATED"/>
    <property type="match status" value="1"/>
</dbReference>
<keyword evidence="3" id="KW-0645">Protease</keyword>
<organism evidence="15 16">
    <name type="scientific">Nitzschia inconspicua</name>
    <dbReference type="NCBI Taxonomy" id="303405"/>
    <lineage>
        <taxon>Eukaryota</taxon>
        <taxon>Sar</taxon>
        <taxon>Stramenopiles</taxon>
        <taxon>Ochrophyta</taxon>
        <taxon>Bacillariophyta</taxon>
        <taxon>Bacillariophyceae</taxon>
        <taxon>Bacillariophycidae</taxon>
        <taxon>Bacillariales</taxon>
        <taxon>Bacillariaceae</taxon>
        <taxon>Nitzschia</taxon>
    </lineage>
</organism>
<feature type="domain" description="Peptidase A1" evidence="14">
    <location>
        <begin position="859"/>
        <end position="1224"/>
    </location>
</feature>
<proteinExistence type="inferred from homology"/>
<feature type="region of interest" description="Disordered" evidence="13">
    <location>
        <begin position="201"/>
        <end position="227"/>
    </location>
</feature>
<reference evidence="15" key="1">
    <citation type="journal article" date="2021" name="Sci. Rep.">
        <title>Diploid genomic architecture of Nitzschia inconspicua, an elite biomass production diatom.</title>
        <authorList>
            <person name="Oliver A."/>
            <person name="Podell S."/>
            <person name="Pinowska A."/>
            <person name="Traller J.C."/>
            <person name="Smith S.R."/>
            <person name="McClure R."/>
            <person name="Beliaev A."/>
            <person name="Bohutskyi P."/>
            <person name="Hill E.A."/>
            <person name="Rabines A."/>
            <person name="Zheng H."/>
            <person name="Allen L.Z."/>
            <person name="Kuo A."/>
            <person name="Grigoriev I.V."/>
            <person name="Allen A.E."/>
            <person name="Hazlebeck D."/>
            <person name="Allen E.E."/>
        </authorList>
    </citation>
    <scope>NUCLEOTIDE SEQUENCE</scope>
    <source>
        <strain evidence="15">Hildebrandi</strain>
    </source>
</reference>
<keyword evidence="15" id="KW-0624">Polysaccharide degradation</keyword>
<evidence type="ECO:0000256" key="9">
    <source>
        <dbReference type="ARBA" id="ARBA00023136"/>
    </source>
</evidence>
<dbReference type="GO" id="GO:0016020">
    <property type="term" value="C:membrane"/>
    <property type="evidence" value="ECO:0007669"/>
    <property type="project" value="UniProtKB-SubCell"/>
</dbReference>
<evidence type="ECO:0000256" key="13">
    <source>
        <dbReference type="SAM" id="MobiDB-lite"/>
    </source>
</evidence>
<keyword evidence="12" id="KW-0175">Coiled coil</keyword>
<evidence type="ECO:0000256" key="2">
    <source>
        <dbReference type="ARBA" id="ARBA00007447"/>
    </source>
</evidence>
<dbReference type="InterPro" id="IPR032861">
    <property type="entry name" value="TAXi_N"/>
</dbReference>
<keyword evidence="16" id="KW-1185">Reference proteome</keyword>